<feature type="domain" description="Solute-binding protein family 3/N-terminal" evidence="3">
    <location>
        <begin position="33"/>
        <end position="254"/>
    </location>
</feature>
<dbReference type="Gene3D" id="3.40.190.10">
    <property type="entry name" value="Periplasmic binding protein-like II"/>
    <property type="match status" value="2"/>
</dbReference>
<sequence>MLKVTKWLGMCLLALLPVWAWAAPFQVKTLSQKNYPAKYDPSNPAKPGICLEIIRAIERLDPQIKFTGLDTLVTTTRALDHLTHGEIDVFFGFLKTPHRVAAVNFIEPPLFSMPQVLVVRRDDPVQLNSWDDIRTQGRNGTVLAVANSGQAVFLKKRPGIFVDDSGFTVTTNLKKLLADRGRFIYVSENNARAGIESLGVTGQVKILRPPFLMKDSLHVAFSRQASPDLVGRVVEAIRKLERNGEMKRIRQRYHVE</sequence>
<gene>
    <name evidence="4" type="ORF">SAMN05660284_00560</name>
</gene>
<evidence type="ECO:0000256" key="1">
    <source>
        <dbReference type="ARBA" id="ARBA00022729"/>
    </source>
</evidence>
<protein>
    <submittedName>
        <fullName evidence="4">ABC-type amino acid transport substrate-binding protein</fullName>
    </submittedName>
</protein>
<accession>A0A1I4WE21</accession>
<feature type="signal peptide" evidence="2">
    <location>
        <begin position="1"/>
        <end position="22"/>
    </location>
</feature>
<dbReference type="OrthoDB" id="9133137at2"/>
<dbReference type="Proteomes" id="UP000242869">
    <property type="component" value="Unassembled WGS sequence"/>
</dbReference>
<dbReference type="EMBL" id="FOVE01000003">
    <property type="protein sequence ID" value="SFN11657.1"/>
    <property type="molecule type" value="Genomic_DNA"/>
</dbReference>
<name>A0A1I4WE21_9NEIS</name>
<organism evidence="4 5">
    <name type="scientific">Formivibrio citricus</name>
    <dbReference type="NCBI Taxonomy" id="83765"/>
    <lineage>
        <taxon>Bacteria</taxon>
        <taxon>Pseudomonadati</taxon>
        <taxon>Pseudomonadota</taxon>
        <taxon>Betaproteobacteria</taxon>
        <taxon>Neisseriales</taxon>
        <taxon>Chitinibacteraceae</taxon>
        <taxon>Formivibrio</taxon>
    </lineage>
</organism>
<dbReference type="AlphaFoldDB" id="A0A1I4WE21"/>
<proteinExistence type="predicted"/>
<dbReference type="PANTHER" id="PTHR35936">
    <property type="entry name" value="MEMBRANE-BOUND LYTIC MUREIN TRANSGLYCOSYLASE F"/>
    <property type="match status" value="1"/>
</dbReference>
<keyword evidence="1 2" id="KW-0732">Signal</keyword>
<dbReference type="STRING" id="83765.SAMN05660284_00560"/>
<dbReference type="Pfam" id="PF00497">
    <property type="entry name" value="SBP_bac_3"/>
    <property type="match status" value="1"/>
</dbReference>
<dbReference type="InterPro" id="IPR001638">
    <property type="entry name" value="Solute-binding_3/MltF_N"/>
</dbReference>
<evidence type="ECO:0000259" key="3">
    <source>
        <dbReference type="Pfam" id="PF00497"/>
    </source>
</evidence>
<keyword evidence="5" id="KW-1185">Reference proteome</keyword>
<dbReference type="SUPFAM" id="SSF53850">
    <property type="entry name" value="Periplasmic binding protein-like II"/>
    <property type="match status" value="1"/>
</dbReference>
<feature type="chain" id="PRO_5017290690" evidence="2">
    <location>
        <begin position="23"/>
        <end position="256"/>
    </location>
</feature>
<evidence type="ECO:0000313" key="4">
    <source>
        <dbReference type="EMBL" id="SFN11657.1"/>
    </source>
</evidence>
<dbReference type="PANTHER" id="PTHR35936:SF6">
    <property type="entry name" value="AMINO ACID ABC TRANSPORTER SUBSTRATE-BINDING PAAT FAMILY PROTEIN"/>
    <property type="match status" value="1"/>
</dbReference>
<evidence type="ECO:0000313" key="5">
    <source>
        <dbReference type="Proteomes" id="UP000242869"/>
    </source>
</evidence>
<reference evidence="5" key="1">
    <citation type="submission" date="2016-10" db="EMBL/GenBank/DDBJ databases">
        <authorList>
            <person name="Varghese N."/>
            <person name="Submissions S."/>
        </authorList>
    </citation>
    <scope>NUCLEOTIDE SEQUENCE [LARGE SCALE GENOMIC DNA]</scope>
    <source>
        <strain evidence="5">DSM 6150</strain>
    </source>
</reference>
<evidence type="ECO:0000256" key="2">
    <source>
        <dbReference type="SAM" id="SignalP"/>
    </source>
</evidence>
<dbReference type="RefSeq" id="WP_091191131.1">
    <property type="nucleotide sequence ID" value="NZ_FOVE01000003.1"/>
</dbReference>